<keyword evidence="4" id="KW-0378">Hydrolase</keyword>
<name>A0A4Y5SHT0_9AGAM</name>
<evidence type="ECO:0000256" key="1">
    <source>
        <dbReference type="ARBA" id="ARBA00002670"/>
    </source>
</evidence>
<keyword evidence="2" id="KW-0812">Transmembrane</keyword>
<dbReference type="GO" id="GO:0004519">
    <property type="term" value="F:endonuclease activity"/>
    <property type="evidence" value="ECO:0007669"/>
    <property type="project" value="UniProtKB-KW"/>
</dbReference>
<dbReference type="InterPro" id="IPR004860">
    <property type="entry name" value="LAGLIDADG_dom"/>
</dbReference>
<dbReference type="PANTHER" id="PTHR37520">
    <property type="entry name" value="INTRON-ENCODED DNA ENDONUCLEASE AI2A-RELATED"/>
    <property type="match status" value="1"/>
</dbReference>
<dbReference type="PANTHER" id="PTHR37520:SF1">
    <property type="entry name" value="INTRON-ENCODED DNA ENDONUCLEASE AI2A-RELATED"/>
    <property type="match status" value="1"/>
</dbReference>
<dbReference type="Gene3D" id="3.10.28.10">
    <property type="entry name" value="Homing endonucleases"/>
    <property type="match status" value="2"/>
</dbReference>
<keyword evidence="2" id="KW-0472">Membrane</keyword>
<proteinExistence type="predicted"/>
<keyword evidence="4" id="KW-0496">Mitochondrion</keyword>
<feature type="transmembrane region" description="Helical" evidence="2">
    <location>
        <begin position="6"/>
        <end position="25"/>
    </location>
</feature>
<keyword evidence="2" id="KW-1133">Transmembrane helix</keyword>
<keyword evidence="4" id="KW-0255">Endonuclease</keyword>
<dbReference type="RefSeq" id="YP_009649317.1">
    <property type="nucleotide sequence ID" value="NC_042699.1"/>
</dbReference>
<gene>
    <name evidence="4" type="primary">orf295</name>
</gene>
<dbReference type="Pfam" id="PF00961">
    <property type="entry name" value="LAGLIDADG_1"/>
    <property type="match status" value="2"/>
</dbReference>
<sequence>MYLGTNIISLIIVLAILVKVTELYIRNQPVTKSRRYSSYLVGTSETTRVISLDKKEIRFNQWLAGLIDGDGCLLLSKLGYTSCEITVSLADERILRIIQNKLGGSIKIRSGVKTLRWRLHNRTGMINLINRINGYIRHSGRFIQLSHVCAALNIQLLNSDTLHKKHGWFSGFFDADGTINYYFKGKYNYPQLTLNVTNKLLVDVIHFKNYFGGEIYFDKSHNGYYKWSIQSQDLINSFVEYTHICPVQSIKRNRLFLVKEYYRLISLEAYKALEGTILNKTWNKFNLKWNKPNLS</sequence>
<accession>A0A4Y5SHT0</accession>
<dbReference type="EMBL" id="MH794153">
    <property type="protein sequence ID" value="QDA23231.1"/>
    <property type="molecule type" value="Genomic_DNA"/>
</dbReference>
<feature type="domain" description="Homing endonuclease LAGLIDADG" evidence="3">
    <location>
        <begin position="170"/>
        <end position="262"/>
    </location>
</feature>
<dbReference type="AlphaFoldDB" id="A0A4Y5SHT0"/>
<dbReference type="GeneID" id="40486996"/>
<organism evidence="4">
    <name type="scientific">Rhizopogon vinicolor</name>
    <dbReference type="NCBI Taxonomy" id="80600"/>
    <lineage>
        <taxon>Eukaryota</taxon>
        <taxon>Fungi</taxon>
        <taxon>Dikarya</taxon>
        <taxon>Basidiomycota</taxon>
        <taxon>Agaricomycotina</taxon>
        <taxon>Agaricomycetes</taxon>
        <taxon>Agaricomycetidae</taxon>
        <taxon>Boletales</taxon>
        <taxon>Suillineae</taxon>
        <taxon>Rhizopogonaceae</taxon>
        <taxon>Rhizopogon</taxon>
    </lineage>
</organism>
<dbReference type="InterPro" id="IPR027434">
    <property type="entry name" value="Homing_endonucl"/>
</dbReference>
<reference evidence="4" key="1">
    <citation type="journal article" name="Int. J. Mol. Sci.">
        <title>Comparative Mitochondrial Genome Analysis of Two Ectomycorrhizal Fungi (Rhizopogon) Reveals Dynamic Changes of Intron and Phylogenetic Relationships of the Subphylum Agaricomycotina.</title>
        <authorList>
            <person name="Li Q."/>
            <person name="Ren Y."/>
            <person name="Shi X."/>
            <person name="Peng L."/>
            <person name="Zhao J."/>
            <person name="Song Y."/>
            <person name="Zhao G."/>
        </authorList>
    </citation>
    <scope>NUCLEOTIDE SEQUENCE</scope>
</reference>
<evidence type="ECO:0000259" key="3">
    <source>
        <dbReference type="Pfam" id="PF00961"/>
    </source>
</evidence>
<evidence type="ECO:0000256" key="2">
    <source>
        <dbReference type="SAM" id="Phobius"/>
    </source>
</evidence>
<geneLocation type="mitochondrion" evidence="4"/>
<dbReference type="SUPFAM" id="SSF55608">
    <property type="entry name" value="Homing endonucleases"/>
    <property type="match status" value="2"/>
</dbReference>
<evidence type="ECO:0000313" key="4">
    <source>
        <dbReference type="EMBL" id="QDA23231.1"/>
    </source>
</evidence>
<keyword evidence="4" id="KW-0540">Nuclease</keyword>
<protein>
    <submittedName>
        <fullName evidence="4">LAGLIDADG endonuclease</fullName>
    </submittedName>
</protein>
<feature type="domain" description="Homing endonuclease LAGLIDADG" evidence="3">
    <location>
        <begin position="63"/>
        <end position="148"/>
    </location>
</feature>
<comment type="function">
    <text evidence="1">Mitochondrial DNA endonuclease involved in intron homing.</text>
</comment>